<dbReference type="GO" id="GO:0043190">
    <property type="term" value="C:ATP-binding cassette (ABC) transporter complex"/>
    <property type="evidence" value="ECO:0007669"/>
    <property type="project" value="InterPro"/>
</dbReference>
<reference evidence="5" key="1">
    <citation type="submission" date="2021-04" db="EMBL/GenBank/DDBJ databases">
        <title>Sinoanaerobacter chloroacetimidivorans sp. nov., an obligate anaerobic bacterium isolated from anaerobic sludge.</title>
        <authorList>
            <person name="Bao Y."/>
        </authorList>
    </citation>
    <scope>NUCLEOTIDE SEQUENCE</scope>
    <source>
        <strain evidence="5">BAD-6</strain>
    </source>
</reference>
<reference evidence="5" key="2">
    <citation type="submission" date="2021-04" db="EMBL/GenBank/DDBJ databases">
        <authorList>
            <person name="Liu J."/>
        </authorList>
    </citation>
    <scope>NUCLEOTIDE SEQUENCE</scope>
    <source>
        <strain evidence="5">BAD-6</strain>
    </source>
</reference>
<protein>
    <submittedName>
        <fullName evidence="5">ABC transporter ATP-binding protein</fullName>
    </submittedName>
</protein>
<keyword evidence="3 5" id="KW-0067">ATP-binding</keyword>
<dbReference type="PANTHER" id="PTHR42781:SF4">
    <property type="entry name" value="SPERMIDINE_PUTRESCINE IMPORT ATP-BINDING PROTEIN POTA"/>
    <property type="match status" value="1"/>
</dbReference>
<dbReference type="InterPro" id="IPR003593">
    <property type="entry name" value="AAA+_ATPase"/>
</dbReference>
<dbReference type="Gene3D" id="2.40.50.100">
    <property type="match status" value="1"/>
</dbReference>
<dbReference type="GO" id="GO:0140359">
    <property type="term" value="F:ABC-type transporter activity"/>
    <property type="evidence" value="ECO:0007669"/>
    <property type="project" value="UniProtKB-ARBA"/>
</dbReference>
<dbReference type="Pfam" id="PF00005">
    <property type="entry name" value="ABC_tran"/>
    <property type="match status" value="1"/>
</dbReference>
<dbReference type="PROSITE" id="PS00211">
    <property type="entry name" value="ABC_TRANSPORTER_1"/>
    <property type="match status" value="1"/>
</dbReference>
<keyword evidence="1" id="KW-0813">Transport</keyword>
<dbReference type="SUPFAM" id="SSF52540">
    <property type="entry name" value="P-loop containing nucleoside triphosphate hydrolases"/>
    <property type="match status" value="1"/>
</dbReference>
<proteinExistence type="predicted"/>
<evidence type="ECO:0000313" key="6">
    <source>
        <dbReference type="Proteomes" id="UP000675664"/>
    </source>
</evidence>
<dbReference type="PROSITE" id="PS50893">
    <property type="entry name" value="ABC_TRANSPORTER_2"/>
    <property type="match status" value="1"/>
</dbReference>
<dbReference type="PANTHER" id="PTHR42781">
    <property type="entry name" value="SPERMIDINE/PUTRESCINE IMPORT ATP-BINDING PROTEIN POTA"/>
    <property type="match status" value="1"/>
</dbReference>
<feature type="domain" description="ABC transporter" evidence="4">
    <location>
        <begin position="16"/>
        <end position="252"/>
    </location>
</feature>
<keyword evidence="6" id="KW-1185">Reference proteome</keyword>
<organism evidence="5 6">
    <name type="scientific">Sinanaerobacter chloroacetimidivorans</name>
    <dbReference type="NCBI Taxonomy" id="2818044"/>
    <lineage>
        <taxon>Bacteria</taxon>
        <taxon>Bacillati</taxon>
        <taxon>Bacillota</taxon>
        <taxon>Clostridia</taxon>
        <taxon>Peptostreptococcales</taxon>
        <taxon>Anaerovoracaceae</taxon>
        <taxon>Sinanaerobacter</taxon>
    </lineage>
</organism>
<dbReference type="EMBL" id="JAGSND010000022">
    <property type="protein sequence ID" value="MBR0600181.1"/>
    <property type="molecule type" value="Genomic_DNA"/>
</dbReference>
<evidence type="ECO:0000256" key="2">
    <source>
        <dbReference type="ARBA" id="ARBA00022741"/>
    </source>
</evidence>
<evidence type="ECO:0000313" key="5">
    <source>
        <dbReference type="EMBL" id="MBR0600181.1"/>
    </source>
</evidence>
<evidence type="ECO:0000256" key="1">
    <source>
        <dbReference type="ARBA" id="ARBA00022448"/>
    </source>
</evidence>
<name>A0A8J7W725_9FIRM</name>
<comment type="caution">
    <text evidence="5">The sequence shown here is derived from an EMBL/GenBank/DDBJ whole genome shotgun (WGS) entry which is preliminary data.</text>
</comment>
<dbReference type="RefSeq" id="WP_227020295.1">
    <property type="nucleotide sequence ID" value="NZ_JAGSND010000022.1"/>
</dbReference>
<gene>
    <name evidence="5" type="ORF">KCX82_20050</name>
</gene>
<accession>A0A8J7W725</accession>
<dbReference type="InterPro" id="IPR050093">
    <property type="entry name" value="ABC_SmlMolc_Importer"/>
</dbReference>
<sequence>MSKDIVEDLRQRSSGVRMVDLAKAFPSHEGLGDTVAVNHINLEIQTGEMMTLLGPSGCGKTTTLRMIAGFETPTGGEIFIGDRSVTNIPPNKRDISMVFQSYALFPHLTIFENVCYGLRVQKLSKEQLQERTRKVIELMELSGMENRFPNQLSGGQQQRVALARAVIIEPKVLLFDEPLSNLDAKLREHMRDELRSLQKRLGITSLYVTHDQSEAMAISDKVVIMKDGNIMQLGSPQEIYEFPANRFVANFIGKANFIPCVYRGRDNGSAVVSLADTLYKVPNPGSMAGIEENEECVLSVRPESVRLTKAREGAITGTVTRAVYYGSKVEYEIVIGTGPVIVEIYNPQLTERFYEGDSVSIALDDVCVRILK</sequence>
<dbReference type="GO" id="GO:0005524">
    <property type="term" value="F:ATP binding"/>
    <property type="evidence" value="ECO:0007669"/>
    <property type="project" value="UniProtKB-KW"/>
</dbReference>
<evidence type="ECO:0000259" key="4">
    <source>
        <dbReference type="PROSITE" id="PS50893"/>
    </source>
</evidence>
<dbReference type="AlphaFoldDB" id="A0A8J7W725"/>
<dbReference type="Proteomes" id="UP000675664">
    <property type="component" value="Unassembled WGS sequence"/>
</dbReference>
<dbReference type="FunFam" id="3.40.50.300:FF:000042">
    <property type="entry name" value="Maltose/maltodextrin ABC transporter, ATP-binding protein"/>
    <property type="match status" value="1"/>
</dbReference>
<dbReference type="InterPro" id="IPR017871">
    <property type="entry name" value="ABC_transporter-like_CS"/>
</dbReference>
<dbReference type="InterPro" id="IPR003439">
    <property type="entry name" value="ABC_transporter-like_ATP-bd"/>
</dbReference>
<dbReference type="Pfam" id="PF08402">
    <property type="entry name" value="TOBE_2"/>
    <property type="match status" value="1"/>
</dbReference>
<dbReference type="InterPro" id="IPR027417">
    <property type="entry name" value="P-loop_NTPase"/>
</dbReference>
<dbReference type="InterPro" id="IPR008995">
    <property type="entry name" value="Mo/tungstate-bd_C_term_dom"/>
</dbReference>
<dbReference type="GO" id="GO:0016887">
    <property type="term" value="F:ATP hydrolysis activity"/>
    <property type="evidence" value="ECO:0007669"/>
    <property type="project" value="InterPro"/>
</dbReference>
<evidence type="ECO:0000256" key="3">
    <source>
        <dbReference type="ARBA" id="ARBA00022840"/>
    </source>
</evidence>
<dbReference type="SMART" id="SM00382">
    <property type="entry name" value="AAA"/>
    <property type="match status" value="1"/>
</dbReference>
<dbReference type="SUPFAM" id="SSF50331">
    <property type="entry name" value="MOP-like"/>
    <property type="match status" value="1"/>
</dbReference>
<keyword evidence="2" id="KW-0547">Nucleotide-binding</keyword>
<dbReference type="InterPro" id="IPR013611">
    <property type="entry name" value="Transp-assoc_OB_typ2"/>
</dbReference>
<dbReference type="Gene3D" id="3.40.50.300">
    <property type="entry name" value="P-loop containing nucleotide triphosphate hydrolases"/>
    <property type="match status" value="1"/>
</dbReference>